<keyword evidence="2" id="KW-1185">Reference proteome</keyword>
<dbReference type="InterPro" id="IPR032342">
    <property type="entry name" value="DUF4861"/>
</dbReference>
<sequence length="410" mass="45957">MSVTHGAILHKRFTALLWTVFICSLPIQTVASAEINEVKPIGEIVVYNDLALSRDNETVTIALASLTAIDSDDFSSLAIKDADNNSNVPYQLIDSDQDGATDSVIFQAQISANSSNRYQLYLTKNKAGKLADNIVSYSRFVPERNDDYAWENDKIAFRMFGPKARKLAETGKKGGLISSGIDCWLKRVEYPILNKWYQKYVDGRGDYHQDTGEGLDNYHVGSSLGCGGSGSLHQGNLLTAGNFNSHKTTDIGPIRTRFELDYLPWQTGRAKVTETKIISLDKGSNLTRYELIFDQDVDIVAGLSLDKHSIDLTTNEEIGVFSSWRQQQDSQLGLGIVADPKYVEGWQQTKVKGKGGKHLFVQLKSINKRIVYYAGFGWQKSQQFSSKDEWLQYLREFALKLKTPLRIEVQ</sequence>
<name>A0ABZ0GIG4_9GAMM</name>
<evidence type="ECO:0000313" key="2">
    <source>
        <dbReference type="Proteomes" id="UP001301442"/>
    </source>
</evidence>
<protein>
    <submittedName>
        <fullName evidence="1">DUF4861 family protein</fullName>
    </submittedName>
</protein>
<proteinExistence type="predicted"/>
<evidence type="ECO:0000313" key="1">
    <source>
        <dbReference type="EMBL" id="WOH35731.1"/>
    </source>
</evidence>
<dbReference type="RefSeq" id="WP_348394547.1">
    <property type="nucleotide sequence ID" value="NZ_CP136600.1"/>
</dbReference>
<dbReference type="Pfam" id="PF16153">
    <property type="entry name" value="DUF4861"/>
    <property type="match status" value="1"/>
</dbReference>
<gene>
    <name evidence="1" type="ORF">RI844_10085</name>
</gene>
<accession>A0ABZ0GIG4</accession>
<organism evidence="1 2">
    <name type="scientific">Thalassotalea fonticola</name>
    <dbReference type="NCBI Taxonomy" id="3065649"/>
    <lineage>
        <taxon>Bacteria</taxon>
        <taxon>Pseudomonadati</taxon>
        <taxon>Pseudomonadota</taxon>
        <taxon>Gammaproteobacteria</taxon>
        <taxon>Alteromonadales</taxon>
        <taxon>Colwelliaceae</taxon>
        <taxon>Thalassotalea</taxon>
    </lineage>
</organism>
<dbReference type="EMBL" id="CP136600">
    <property type="protein sequence ID" value="WOH35731.1"/>
    <property type="molecule type" value="Genomic_DNA"/>
</dbReference>
<reference evidence="1 2" key="1">
    <citation type="submission" date="2023-09" db="EMBL/GenBank/DDBJ databases">
        <authorList>
            <person name="Qi X."/>
        </authorList>
    </citation>
    <scope>NUCLEOTIDE SEQUENCE [LARGE SCALE GENOMIC DNA]</scope>
    <source>
        <strain evidence="1 2">S1-1</strain>
    </source>
</reference>
<dbReference type="Proteomes" id="UP001301442">
    <property type="component" value="Chromosome"/>
</dbReference>